<dbReference type="SUPFAM" id="SSF53474">
    <property type="entry name" value="alpha/beta-Hydrolases"/>
    <property type="match status" value="1"/>
</dbReference>
<evidence type="ECO:0000259" key="2">
    <source>
        <dbReference type="Pfam" id="PF12697"/>
    </source>
</evidence>
<feature type="domain" description="AB hydrolase-1" evidence="2">
    <location>
        <begin position="117"/>
        <end position="265"/>
    </location>
</feature>
<sequence>MAGNLPLASKDDAPQHGPRPLPLFLEMAREQLQHDPEAMAELLHGLSAFQSAARPAAKSEAFVIGTQGPVTVTRHASADLNRDIDVLIVPSPINAPQILDMVEGRSLIAHLEAQGLGCGLLHWGAITPQRGDETISSFVADYLRPLLQRQKRPVHLVGYCLGGLLALGAACLSEIRSLTLIASPWDFSGYGPDRRSEMMALWARNRAQCKAMRVAPIEMVQQGFWSLDKRRVVEKYRAFGKMDADSPGRAIFVAIEDWANGGEPLPFAFADQLFSEFIEKNASVEGQWKIDGTQISPDAVQAPALELVSASDQITPMATSAGFANRHVYAGGHVGMVVGGSAKQRSWKDISEWLVNN</sequence>
<dbReference type="RefSeq" id="WP_317080243.1">
    <property type="nucleotide sequence ID" value="NZ_CP136594.1"/>
</dbReference>
<keyword evidence="4" id="KW-1185">Reference proteome</keyword>
<keyword evidence="3" id="KW-0378">Hydrolase</keyword>
<dbReference type="AlphaFoldDB" id="A0AA97F4R8"/>
<dbReference type="InterPro" id="IPR029058">
    <property type="entry name" value="AB_hydrolase_fold"/>
</dbReference>
<dbReference type="EMBL" id="CP136594">
    <property type="protein sequence ID" value="WOE74011.1"/>
    <property type="molecule type" value="Genomic_DNA"/>
</dbReference>
<dbReference type="PANTHER" id="PTHR36837">
    <property type="entry name" value="POLY(3-HYDROXYALKANOATE) POLYMERASE SUBUNIT PHAC"/>
    <property type="match status" value="1"/>
</dbReference>
<dbReference type="GO" id="GO:0016787">
    <property type="term" value="F:hydrolase activity"/>
    <property type="evidence" value="ECO:0007669"/>
    <property type="project" value="UniProtKB-KW"/>
</dbReference>
<proteinExistence type="predicted"/>
<gene>
    <name evidence="3" type="ORF">RB602_09060</name>
</gene>
<dbReference type="KEGG" id="acoa:RB602_09060"/>
<evidence type="ECO:0000313" key="4">
    <source>
        <dbReference type="Proteomes" id="UP001302429"/>
    </source>
</evidence>
<dbReference type="Pfam" id="PF12697">
    <property type="entry name" value="Abhydrolase_6"/>
    <property type="match status" value="1"/>
</dbReference>
<evidence type="ECO:0000313" key="3">
    <source>
        <dbReference type="EMBL" id="WOE74011.1"/>
    </source>
</evidence>
<dbReference type="InterPro" id="IPR051321">
    <property type="entry name" value="PHA/PHB_synthase"/>
</dbReference>
<feature type="region of interest" description="Disordered" evidence="1">
    <location>
        <begin position="1"/>
        <end position="21"/>
    </location>
</feature>
<dbReference type="InterPro" id="IPR000073">
    <property type="entry name" value="AB_hydrolase_1"/>
</dbReference>
<evidence type="ECO:0000256" key="1">
    <source>
        <dbReference type="SAM" id="MobiDB-lite"/>
    </source>
</evidence>
<name>A0AA97F4R8_9SPHN</name>
<protein>
    <submittedName>
        <fullName evidence="3">Alpha/beta fold hydrolase</fullName>
    </submittedName>
</protein>
<dbReference type="Gene3D" id="3.40.50.1820">
    <property type="entry name" value="alpha/beta hydrolase"/>
    <property type="match status" value="1"/>
</dbReference>
<organism evidence="3 4">
    <name type="scientific">Alterisphingorhabdus coralli</name>
    <dbReference type="NCBI Taxonomy" id="3071408"/>
    <lineage>
        <taxon>Bacteria</taxon>
        <taxon>Pseudomonadati</taxon>
        <taxon>Pseudomonadota</taxon>
        <taxon>Alphaproteobacteria</taxon>
        <taxon>Sphingomonadales</taxon>
        <taxon>Sphingomonadaceae</taxon>
        <taxon>Alterisphingorhabdus (ex Yan et al. 2024)</taxon>
    </lineage>
</organism>
<dbReference type="Proteomes" id="UP001302429">
    <property type="component" value="Chromosome"/>
</dbReference>
<reference evidence="3 4" key="1">
    <citation type="submission" date="2023-10" db="EMBL/GenBank/DDBJ databases">
        <title>Complete genome sequence of a Sphingomonadaceae bacterium.</title>
        <authorList>
            <person name="Yan C."/>
        </authorList>
    </citation>
    <scope>NUCLEOTIDE SEQUENCE [LARGE SCALE GENOMIC DNA]</scope>
    <source>
        <strain evidence="3 4">SCSIO 66989</strain>
    </source>
</reference>
<accession>A0AA97F4R8</accession>
<dbReference type="PANTHER" id="PTHR36837:SF4">
    <property type="entry name" value="BLR0908 PROTEIN"/>
    <property type="match status" value="1"/>
</dbReference>